<evidence type="ECO:0000313" key="3">
    <source>
        <dbReference type="Proteomes" id="UP001055057"/>
    </source>
</evidence>
<organism evidence="2 3">
    <name type="scientific">Methylobacterium trifolii</name>
    <dbReference type="NCBI Taxonomy" id="1003092"/>
    <lineage>
        <taxon>Bacteria</taxon>
        <taxon>Pseudomonadati</taxon>
        <taxon>Pseudomonadota</taxon>
        <taxon>Alphaproteobacteria</taxon>
        <taxon>Hyphomicrobiales</taxon>
        <taxon>Methylobacteriaceae</taxon>
        <taxon>Methylobacterium</taxon>
    </lineage>
</organism>
<keyword evidence="3" id="KW-1185">Reference proteome</keyword>
<feature type="region of interest" description="Disordered" evidence="1">
    <location>
        <begin position="114"/>
        <end position="135"/>
    </location>
</feature>
<accession>A0ABQ4TVG4</accession>
<evidence type="ECO:0000313" key="2">
    <source>
        <dbReference type="EMBL" id="GJE59278.1"/>
    </source>
</evidence>
<dbReference type="Proteomes" id="UP001055057">
    <property type="component" value="Unassembled WGS sequence"/>
</dbReference>
<dbReference type="RefSeq" id="WP_238181865.1">
    <property type="nucleotide sequence ID" value="NZ_BPRB01000072.1"/>
</dbReference>
<evidence type="ECO:0000256" key="1">
    <source>
        <dbReference type="SAM" id="MobiDB-lite"/>
    </source>
</evidence>
<proteinExistence type="predicted"/>
<reference evidence="2" key="1">
    <citation type="journal article" date="2021" name="Front. Microbiol.">
        <title>Comprehensive Comparative Genomics and Phenotyping of Methylobacterium Species.</title>
        <authorList>
            <person name="Alessa O."/>
            <person name="Ogura Y."/>
            <person name="Fujitani Y."/>
            <person name="Takami H."/>
            <person name="Hayashi T."/>
            <person name="Sahin N."/>
            <person name="Tani A."/>
        </authorList>
    </citation>
    <scope>NUCLEOTIDE SEQUENCE</scope>
    <source>
        <strain evidence="2">DSM 23632</strain>
    </source>
</reference>
<comment type="caution">
    <text evidence="2">The sequence shown here is derived from an EMBL/GenBank/DDBJ whole genome shotgun (WGS) entry which is preliminary data.</text>
</comment>
<name>A0ABQ4TVG4_9HYPH</name>
<gene>
    <name evidence="2" type="ORF">MPOCJGCO_1366</name>
</gene>
<dbReference type="EMBL" id="BPRB01000072">
    <property type="protein sequence ID" value="GJE59278.1"/>
    <property type="molecule type" value="Genomic_DNA"/>
</dbReference>
<feature type="compositionally biased region" description="Basic and acidic residues" evidence="1">
    <location>
        <begin position="115"/>
        <end position="128"/>
    </location>
</feature>
<reference evidence="2" key="2">
    <citation type="submission" date="2021-08" db="EMBL/GenBank/DDBJ databases">
        <authorList>
            <person name="Tani A."/>
            <person name="Ola A."/>
            <person name="Ogura Y."/>
            <person name="Katsura K."/>
            <person name="Hayashi T."/>
        </authorList>
    </citation>
    <scope>NUCLEOTIDE SEQUENCE</scope>
    <source>
        <strain evidence="2">DSM 23632</strain>
    </source>
</reference>
<protein>
    <submittedName>
        <fullName evidence="2">Uncharacterized protein</fullName>
    </submittedName>
</protein>
<sequence>MTRKTHLPSDATIADVLPGLEEAEAYLRTVLSTMRLCQKHYGDAWVRIGVTAKNGAPSYRVDRPDASPGASDEGRAVFGAYGGKSHDRFTQVNTAETRWSSRALGMAEMLALNDSLRRSKDGERKGGESEDGGPG</sequence>